<sequence length="191" mass="22490">MSFKVIFVLFIGMLLTLTSCSNYISVYEYKTEHRTIDSLNFSKDYLDSINQQEEAERVLYCNPSSLFHCLVASGNGINFSVPKIYNEQDRWLFYGGTYAYAKIDNRFVQRFPESFIDDKYRYILELDSEFDTVERIYAIDSKRFELLAVVFVYQNTRYHFYGLSAEKGLTYAVGQNTNFVELNQEPVMLER</sequence>
<dbReference type="RefSeq" id="WP_106646246.1">
    <property type="nucleotide sequence ID" value="NZ_BMGO01000002.1"/>
</dbReference>
<protein>
    <submittedName>
        <fullName evidence="1">Uncharacterized protein</fullName>
    </submittedName>
</protein>
<gene>
    <name evidence="1" type="ORF">CW740_03575</name>
</gene>
<evidence type="ECO:0000313" key="2">
    <source>
        <dbReference type="Proteomes" id="UP000232693"/>
    </source>
</evidence>
<organism evidence="1 2">
    <name type="scientific">Kangiella profundi</name>
    <dbReference type="NCBI Taxonomy" id="1561924"/>
    <lineage>
        <taxon>Bacteria</taxon>
        <taxon>Pseudomonadati</taxon>
        <taxon>Pseudomonadota</taxon>
        <taxon>Gammaproteobacteria</taxon>
        <taxon>Kangiellales</taxon>
        <taxon>Kangiellaceae</taxon>
        <taxon>Kangiella</taxon>
    </lineage>
</organism>
<dbReference type="PROSITE" id="PS51257">
    <property type="entry name" value="PROKAR_LIPOPROTEIN"/>
    <property type="match status" value="1"/>
</dbReference>
<evidence type="ECO:0000313" key="1">
    <source>
        <dbReference type="EMBL" id="AUD78374.1"/>
    </source>
</evidence>
<accession>A0A2K9AHE7</accession>
<name>A0A2K9AHE7_9GAMM</name>
<proteinExistence type="predicted"/>
<dbReference type="Proteomes" id="UP000232693">
    <property type="component" value="Chromosome"/>
</dbReference>
<dbReference type="KEGG" id="kpd:CW740_03575"/>
<dbReference type="AlphaFoldDB" id="A0A2K9AHE7"/>
<reference evidence="1 2" key="1">
    <citation type="submission" date="2017-12" db="EMBL/GenBank/DDBJ databases">
        <title>Kangiella profundi FT102 completed genome.</title>
        <authorList>
            <person name="Xu J."/>
            <person name="Wang J."/>
            <person name="Lu Y."/>
        </authorList>
    </citation>
    <scope>NUCLEOTIDE SEQUENCE [LARGE SCALE GENOMIC DNA]</scope>
    <source>
        <strain evidence="1 2">FT102</strain>
    </source>
</reference>
<keyword evidence="2" id="KW-1185">Reference proteome</keyword>
<dbReference type="EMBL" id="CP025120">
    <property type="protein sequence ID" value="AUD78374.1"/>
    <property type="molecule type" value="Genomic_DNA"/>
</dbReference>